<protein>
    <submittedName>
        <fullName evidence="1">Phage tail protein</fullName>
    </submittedName>
</protein>
<evidence type="ECO:0000313" key="1">
    <source>
        <dbReference type="EMBL" id="VYU77311.1"/>
    </source>
</evidence>
<accession>A0A6N3HLF0</accession>
<dbReference type="Gene3D" id="2.40.30.200">
    <property type="match status" value="1"/>
</dbReference>
<reference evidence="1" key="1">
    <citation type="submission" date="2019-11" db="EMBL/GenBank/DDBJ databases">
        <authorList>
            <person name="Feng L."/>
        </authorList>
    </citation>
    <scope>NUCLEOTIDE SEQUENCE</scope>
    <source>
        <strain evidence="1">CsymbiosumLFYP84</strain>
    </source>
</reference>
<proteinExistence type="predicted"/>
<name>A0A6N3HLF0_CLOSY</name>
<organism evidence="1">
    <name type="scientific">Clostridium symbiosum</name>
    <name type="common">Bacteroides symbiosus</name>
    <dbReference type="NCBI Taxonomy" id="1512"/>
    <lineage>
        <taxon>Bacteria</taxon>
        <taxon>Bacillati</taxon>
        <taxon>Bacillota</taxon>
        <taxon>Clostridia</taxon>
        <taxon>Lachnospirales</taxon>
        <taxon>Lachnospiraceae</taxon>
        <taxon>Otoolea</taxon>
    </lineage>
</organism>
<gene>
    <name evidence="1" type="ORF">CSLFYP84_03959</name>
</gene>
<dbReference type="EMBL" id="CACRUA010000062">
    <property type="protein sequence ID" value="VYU77311.1"/>
    <property type="molecule type" value="Genomic_DNA"/>
</dbReference>
<dbReference type="AlphaFoldDB" id="A0A6N3HLF0"/>
<sequence>MTDYGQAYGILFDDEKHTYRDFGLICTSLQIELPELKKKQIELKGADGYIDLTEVFGRPMYGNRTIKSEFVLKETGAEDWADNISNIGNYLHGRSRKFILDSDPAYYYEGRFEEEHEKEFRPFSKVILTADCKPYKKELADSIAEDWPWDSFSFEDGIIREYGNITVNGSCTLNVIGREQVLVPVIYSTTAMTVTYKNKTYNLASGKNYIYSITIQPGDNLLVFTGTGTISVEYRGGKL</sequence>
<dbReference type="RefSeq" id="WP_115639034.1">
    <property type="nucleotide sequence ID" value="NZ_CACRUA010000062.1"/>
</dbReference>